<dbReference type="RefSeq" id="WP_032724965.1">
    <property type="nucleotide sequence ID" value="NZ_JALAJJ010000010.1"/>
</dbReference>
<dbReference type="AlphaFoldDB" id="A0A9Q4EWS0"/>
<dbReference type="EMBL" id="JALAXJ010000015">
    <property type="protein sequence ID" value="MCY9230488.1"/>
    <property type="molecule type" value="Genomic_DNA"/>
</dbReference>
<sequence>MKKSIKQLVIVICFSLIFTTITIPIANAKENSNEVSSEQVNVEAQNMKRTLEPLLELIDQMPEDIAEQGINSGVEWLNVHKGNEFEGYEFVADGENLTAVKTVQDNIGPFIVLNAWSCISSAAKAIAVNAIPWAKILKVKKAAKLMGGLNSMTKTIIRAYKHQRNLGLSRTNAIKKAVKVSTKALPGETQKAVLEFFSLGDVVNNCF</sequence>
<accession>A0A9Q4EWS0</accession>
<proteinExistence type="predicted"/>
<evidence type="ECO:0000313" key="1">
    <source>
        <dbReference type="EMBL" id="MCY9230488.1"/>
    </source>
</evidence>
<dbReference type="Proteomes" id="UP001066278">
    <property type="component" value="Unassembled WGS sequence"/>
</dbReference>
<name>A0A9Q4EWS0_9BACI</name>
<protein>
    <submittedName>
        <fullName evidence="1">Uncharacterized protein</fullName>
    </submittedName>
</protein>
<reference evidence="1" key="1">
    <citation type="submission" date="2022-02" db="EMBL/GenBank/DDBJ databases">
        <title>Crop Bioprotection Bacillus Genome Sequencing.</title>
        <authorList>
            <person name="Dunlap C."/>
        </authorList>
    </citation>
    <scope>NUCLEOTIDE SEQUENCE</scope>
    <source>
        <strain evidence="1">T20C13</strain>
    </source>
</reference>
<evidence type="ECO:0000313" key="2">
    <source>
        <dbReference type="Proteomes" id="UP001066278"/>
    </source>
</evidence>
<gene>
    <name evidence="1" type="ORF">MOE99_14255</name>
</gene>
<comment type="caution">
    <text evidence="1">The sequence shown here is derived from an EMBL/GenBank/DDBJ whole genome shotgun (WGS) entry which is preliminary data.</text>
</comment>
<organism evidence="1 2">
    <name type="scientific">Bacillus inaquosorum</name>
    <dbReference type="NCBI Taxonomy" id="483913"/>
    <lineage>
        <taxon>Bacteria</taxon>
        <taxon>Bacillati</taxon>
        <taxon>Bacillota</taxon>
        <taxon>Bacilli</taxon>
        <taxon>Bacillales</taxon>
        <taxon>Bacillaceae</taxon>
        <taxon>Bacillus</taxon>
    </lineage>
</organism>